<evidence type="ECO:0000313" key="2">
    <source>
        <dbReference type="Proteomes" id="UP000838756"/>
    </source>
</evidence>
<dbReference type="Proteomes" id="UP000838756">
    <property type="component" value="Unassembled WGS sequence"/>
</dbReference>
<comment type="caution">
    <text evidence="1">The sequence shown here is derived from an EMBL/GenBank/DDBJ whole genome shotgun (WGS) entry which is preliminary data.</text>
</comment>
<keyword evidence="2" id="KW-1185">Reference proteome</keyword>
<feature type="non-terminal residue" evidence="1">
    <location>
        <position position="1"/>
    </location>
</feature>
<proteinExistence type="predicted"/>
<sequence>KFRKKCEYRKRANQEIREGLSSDIFCRGNKVGRKMNNDLNAYDDLVRYKNPAGIPRSFLLKQDRFGAILPQTDFVDIQSRRHFEPPMNQNVSGNQSQIFVQTANGNMVAGQAYSPTEVYDEIKQAEGLKSSGVPRVLKRPKKYISVSDVRLSDTLTEFSVANIGGFIDKLISKSPPEELITSAAE</sequence>
<reference evidence="1" key="1">
    <citation type="submission" date="2022-03" db="EMBL/GenBank/DDBJ databases">
        <authorList>
            <person name="Lindestad O."/>
        </authorList>
    </citation>
    <scope>NUCLEOTIDE SEQUENCE</scope>
</reference>
<name>A0A8S4SF28_9NEOP</name>
<organism evidence="1 2">
    <name type="scientific">Pararge aegeria aegeria</name>
    <dbReference type="NCBI Taxonomy" id="348720"/>
    <lineage>
        <taxon>Eukaryota</taxon>
        <taxon>Metazoa</taxon>
        <taxon>Ecdysozoa</taxon>
        <taxon>Arthropoda</taxon>
        <taxon>Hexapoda</taxon>
        <taxon>Insecta</taxon>
        <taxon>Pterygota</taxon>
        <taxon>Neoptera</taxon>
        <taxon>Endopterygota</taxon>
        <taxon>Lepidoptera</taxon>
        <taxon>Glossata</taxon>
        <taxon>Ditrysia</taxon>
        <taxon>Papilionoidea</taxon>
        <taxon>Nymphalidae</taxon>
        <taxon>Satyrinae</taxon>
        <taxon>Satyrini</taxon>
        <taxon>Parargina</taxon>
        <taxon>Pararge</taxon>
    </lineage>
</organism>
<gene>
    <name evidence="1" type="primary">jg27556</name>
    <name evidence="1" type="ORF">PAEG_LOCUS25928</name>
</gene>
<protein>
    <submittedName>
        <fullName evidence="1">Jg27556 protein</fullName>
    </submittedName>
</protein>
<dbReference type="EMBL" id="CAKXAJ010026350">
    <property type="protein sequence ID" value="CAH2267373.1"/>
    <property type="molecule type" value="Genomic_DNA"/>
</dbReference>
<dbReference type="AlphaFoldDB" id="A0A8S4SF28"/>
<accession>A0A8S4SF28</accession>
<evidence type="ECO:0000313" key="1">
    <source>
        <dbReference type="EMBL" id="CAH2267373.1"/>
    </source>
</evidence>